<dbReference type="InterPro" id="IPR008042">
    <property type="entry name" value="Retrotrans_Pao"/>
</dbReference>
<sequence length="795" mass="87388">MSTNREKITVDIGVGTGGSTDIPVLNAMINTDNCPKLKSSNEEARRRTAMAVILVKVRSRANNQTIITHSFLDSGSSATFCTESLMRKIGVEKSKVTISLSTLEIKNSPLESYLIRALVVSSDLDENNFVNLPALYKRLEIPVSEEDIPTQEDADQWPHLDGVFVLPCDAEIGLLIGSDVSEALDPVEIRHSENGGPYASRTRIGWAVNGPLGHRRHGSQAMNPKEGDAWHIPHHGIYHPHKPGKIRVLFDCLAKFMGLLNGMLDKGPDLTNSLVGVLTRFCEDRVAVMADIEAMFYQSLLSVAVAIAHVNNLQALPARGGFRLTKWVSNSREVLQAIPESERCTELRKLDFQKDELPAQRALGMKWDVELDTFTFEMCLKPRPPTRRGIFSVVSSVFDPLSFIAPFVLVAKQILQDLCRIKIGWDKEHPPEYALSWRNWMDDLLRLSLFSVNRSVLPEGFGPVLSSQLHHFSDALEVAYGSVSYLHLVNGERRVHCSFFFAKSRLAPLKAVSIPRLELSAASLPICQDKMFKREIEMPICDPSVFWIDSMSALRYVKNKNRRFHTVVANRDGSNPDHWYHLEGTINPGDHTSRGLSADALFNCEKGLLGPELLWNPEHHWIKELGATIAIQNRDPEVKPYPVVEFNENLSAAAAAAGFGLANFIRKTACVEYDTPEILDYPRKFYGMGELGMGELGMGELGMGELGMGELGMGELGMGELGMGELGMGELGMGELGMGELGMGELGMGELGMGELGMGELGMGELGMGDLGMGELGMGELGMGELGMGELGMGE</sequence>
<evidence type="ECO:0000313" key="1">
    <source>
        <dbReference type="EMBL" id="PFX26292.1"/>
    </source>
</evidence>
<dbReference type="Proteomes" id="UP000225706">
    <property type="component" value="Unassembled WGS sequence"/>
</dbReference>
<reference evidence="2" key="1">
    <citation type="journal article" date="2017" name="bioRxiv">
        <title>Comparative analysis of the genomes of Stylophora pistillata and Acropora digitifera provides evidence for extensive differences between species of corals.</title>
        <authorList>
            <person name="Voolstra C.R."/>
            <person name="Li Y."/>
            <person name="Liew Y.J."/>
            <person name="Baumgarten S."/>
            <person name="Zoccola D."/>
            <person name="Flot J.-F."/>
            <person name="Tambutte S."/>
            <person name="Allemand D."/>
            <person name="Aranda M."/>
        </authorList>
    </citation>
    <scope>NUCLEOTIDE SEQUENCE [LARGE SCALE GENOMIC DNA]</scope>
</reference>
<proteinExistence type="predicted"/>
<dbReference type="Pfam" id="PF05380">
    <property type="entry name" value="Peptidase_A17"/>
    <property type="match status" value="1"/>
</dbReference>
<evidence type="ECO:0000313" key="2">
    <source>
        <dbReference type="Proteomes" id="UP000225706"/>
    </source>
</evidence>
<comment type="caution">
    <text evidence="1">The sequence shown here is derived from an EMBL/GenBank/DDBJ whole genome shotgun (WGS) entry which is preliminary data.</text>
</comment>
<accession>A0A2B4SCN5</accession>
<dbReference type="STRING" id="50429.A0A2B4SCN5"/>
<keyword evidence="2" id="KW-1185">Reference proteome</keyword>
<protein>
    <submittedName>
        <fullName evidence="1">Putative PPE family protein PPE24</fullName>
    </submittedName>
</protein>
<organism evidence="1 2">
    <name type="scientific">Stylophora pistillata</name>
    <name type="common">Smooth cauliflower coral</name>
    <dbReference type="NCBI Taxonomy" id="50429"/>
    <lineage>
        <taxon>Eukaryota</taxon>
        <taxon>Metazoa</taxon>
        <taxon>Cnidaria</taxon>
        <taxon>Anthozoa</taxon>
        <taxon>Hexacorallia</taxon>
        <taxon>Scleractinia</taxon>
        <taxon>Astrocoeniina</taxon>
        <taxon>Pocilloporidae</taxon>
        <taxon>Stylophora</taxon>
    </lineage>
</organism>
<dbReference type="OrthoDB" id="5987884at2759"/>
<dbReference type="EMBL" id="LSMT01000129">
    <property type="protein sequence ID" value="PFX26292.1"/>
    <property type="molecule type" value="Genomic_DNA"/>
</dbReference>
<dbReference type="AlphaFoldDB" id="A0A2B4SCN5"/>
<dbReference type="PANTHER" id="PTHR47331">
    <property type="entry name" value="PHD-TYPE DOMAIN-CONTAINING PROTEIN"/>
    <property type="match status" value="1"/>
</dbReference>
<name>A0A2B4SCN5_STYPI</name>
<gene>
    <name evidence="1" type="primary">ppe24</name>
    <name evidence="1" type="ORF">AWC38_SpisGene9005</name>
</gene>